<feature type="region of interest" description="Disordered" evidence="1">
    <location>
        <begin position="1"/>
        <end position="43"/>
    </location>
</feature>
<evidence type="ECO:0000313" key="2">
    <source>
        <dbReference type="EMBL" id="CAA9392178.1"/>
    </source>
</evidence>
<proteinExistence type="predicted"/>
<protein>
    <submittedName>
        <fullName evidence="2">Epoxide hydrolase</fullName>
        <ecNumber evidence="2">3.3.2.9</ecNumber>
    </submittedName>
</protein>
<dbReference type="EC" id="3.3.2.9" evidence="2"/>
<gene>
    <name evidence="2" type="ORF">AVDCRST_MAG60-1610</name>
</gene>
<dbReference type="GO" id="GO:0033961">
    <property type="term" value="F:cis-stilbene-oxide hydrolase activity"/>
    <property type="evidence" value="ECO:0007669"/>
    <property type="project" value="UniProtKB-EC"/>
</dbReference>
<dbReference type="InterPro" id="IPR029058">
    <property type="entry name" value="AB_hydrolase_fold"/>
</dbReference>
<organism evidence="2">
    <name type="scientific">uncultured Nocardioides sp</name>
    <dbReference type="NCBI Taxonomy" id="198441"/>
    <lineage>
        <taxon>Bacteria</taxon>
        <taxon>Bacillati</taxon>
        <taxon>Actinomycetota</taxon>
        <taxon>Actinomycetes</taxon>
        <taxon>Propionibacteriales</taxon>
        <taxon>Nocardioidaceae</taxon>
        <taxon>Nocardioides</taxon>
        <taxon>environmental samples</taxon>
    </lineage>
</organism>
<dbReference type="EMBL" id="CADCUN010000174">
    <property type="protein sequence ID" value="CAA9392178.1"/>
    <property type="molecule type" value="Genomic_DNA"/>
</dbReference>
<dbReference type="SUPFAM" id="SSF53474">
    <property type="entry name" value="alpha/beta-Hydrolases"/>
    <property type="match status" value="1"/>
</dbReference>
<accession>A0A6J4NTT0</accession>
<feature type="region of interest" description="Disordered" evidence="1">
    <location>
        <begin position="60"/>
        <end position="83"/>
    </location>
</feature>
<dbReference type="AlphaFoldDB" id="A0A6J4NTT0"/>
<name>A0A6J4NTT0_9ACTN</name>
<sequence length="83" mass="8346">MTLDGLADGNFPATDGSASARHFTGPRVHHQVPGAGHNLPQEAPQGFADAVTEVLDLAVGSGRTNGDPAAARASSTSPTGARR</sequence>
<dbReference type="Gene3D" id="3.40.50.1820">
    <property type="entry name" value="alpha/beta hydrolase"/>
    <property type="match status" value="1"/>
</dbReference>
<keyword evidence="2" id="KW-0378">Hydrolase</keyword>
<reference evidence="2" key="1">
    <citation type="submission" date="2020-02" db="EMBL/GenBank/DDBJ databases">
        <authorList>
            <person name="Meier V. D."/>
        </authorList>
    </citation>
    <scope>NUCLEOTIDE SEQUENCE</scope>
    <source>
        <strain evidence="2">AVDCRST_MAG60</strain>
    </source>
</reference>
<feature type="compositionally biased region" description="Low complexity" evidence="1">
    <location>
        <begin position="68"/>
        <end position="83"/>
    </location>
</feature>
<evidence type="ECO:0000256" key="1">
    <source>
        <dbReference type="SAM" id="MobiDB-lite"/>
    </source>
</evidence>